<evidence type="ECO:0000313" key="2">
    <source>
        <dbReference type="EMBL" id="KGK58579.1"/>
    </source>
</evidence>
<organism evidence="2 3">
    <name type="scientific">Xanthomonas cannabis pv. phaseoli</name>
    <dbReference type="NCBI Taxonomy" id="1885902"/>
    <lineage>
        <taxon>Bacteria</taxon>
        <taxon>Pseudomonadati</taxon>
        <taxon>Pseudomonadota</taxon>
        <taxon>Gammaproteobacteria</taxon>
        <taxon>Lysobacterales</taxon>
        <taxon>Lysobacteraceae</taxon>
        <taxon>Xanthomonas</taxon>
    </lineage>
</organism>
<dbReference type="Proteomes" id="UP000029879">
    <property type="component" value="Unassembled WGS sequence"/>
</dbReference>
<feature type="region of interest" description="Disordered" evidence="1">
    <location>
        <begin position="1"/>
        <end position="40"/>
    </location>
</feature>
<dbReference type="EMBL" id="JRQI01000021">
    <property type="protein sequence ID" value="KGK58579.1"/>
    <property type="molecule type" value="Genomic_DNA"/>
</dbReference>
<sequence length="75" mass="7531">MPAPTEAAVTAHATSSPVDAGTAGALSARDAADGSDRAMTQSNADEVRAMLGIGAQQQNTQAAQLTIAALVMLHR</sequence>
<dbReference type="AlphaFoldDB" id="A0AB34PAK9"/>
<accession>A0AB34PAK9</accession>
<protein>
    <recommendedName>
        <fullName evidence="4">Secreted protein</fullName>
    </recommendedName>
</protein>
<gene>
    <name evidence="2" type="ORF">NC00_06855</name>
</gene>
<proteinExistence type="predicted"/>
<reference evidence="2 3" key="1">
    <citation type="submission" date="2014-10" db="EMBL/GenBank/DDBJ databases">
        <title>Genome sequence of a Xanthomonas strain that is pathogenic on beans.</title>
        <authorList>
            <person name="Aritua V."/>
            <person name="Sapp M."/>
            <person name="Harrison J."/>
            <person name="Smith J."/>
            <person name="Studholme D."/>
        </authorList>
    </citation>
    <scope>NUCLEOTIDE SEQUENCE [LARGE SCALE GENOMIC DNA]</scope>
    <source>
        <strain evidence="2 3">Nyagatare</strain>
    </source>
</reference>
<feature type="compositionally biased region" description="Low complexity" evidence="1">
    <location>
        <begin position="20"/>
        <end position="29"/>
    </location>
</feature>
<name>A0AB34PAK9_9XANT</name>
<comment type="caution">
    <text evidence="2">The sequence shown here is derived from an EMBL/GenBank/DDBJ whole genome shotgun (WGS) entry which is preliminary data.</text>
</comment>
<evidence type="ECO:0000256" key="1">
    <source>
        <dbReference type="SAM" id="MobiDB-lite"/>
    </source>
</evidence>
<evidence type="ECO:0000313" key="3">
    <source>
        <dbReference type="Proteomes" id="UP000029879"/>
    </source>
</evidence>
<evidence type="ECO:0008006" key="4">
    <source>
        <dbReference type="Google" id="ProtNLM"/>
    </source>
</evidence>